<proteinExistence type="predicted"/>
<feature type="domain" description="SnoaL-like" evidence="1">
    <location>
        <begin position="10"/>
        <end position="95"/>
    </location>
</feature>
<dbReference type="AlphaFoldDB" id="Q0YRQ6"/>
<protein>
    <recommendedName>
        <fullName evidence="1">SnoaL-like domain-containing protein</fullName>
    </recommendedName>
</protein>
<dbReference type="Proteomes" id="UP000004162">
    <property type="component" value="Unassembled WGS sequence"/>
</dbReference>
<evidence type="ECO:0000313" key="2">
    <source>
        <dbReference type="EMBL" id="EAT58957.1"/>
    </source>
</evidence>
<dbReference type="OrthoDB" id="9976603at2"/>
<accession>Q0YRQ6</accession>
<dbReference type="SUPFAM" id="SSF54427">
    <property type="entry name" value="NTF2-like"/>
    <property type="match status" value="1"/>
</dbReference>
<evidence type="ECO:0000313" key="3">
    <source>
        <dbReference type="Proteomes" id="UP000004162"/>
    </source>
</evidence>
<keyword evidence="3" id="KW-1185">Reference proteome</keyword>
<evidence type="ECO:0000259" key="1">
    <source>
        <dbReference type="Pfam" id="PF13474"/>
    </source>
</evidence>
<dbReference type="EMBL" id="AASE01000009">
    <property type="protein sequence ID" value="EAT58957.1"/>
    <property type="molecule type" value="Genomic_DNA"/>
</dbReference>
<comment type="caution">
    <text evidence="2">The sequence shown here is derived from an EMBL/GenBank/DDBJ whole genome shotgun (WGS) entry which is preliminary data.</text>
</comment>
<reference evidence="2 3" key="1">
    <citation type="submission" date="2006-07" db="EMBL/GenBank/DDBJ databases">
        <title>Annotation of the draft genome assembly of Chlorobium ferroxidans DSM 13031.</title>
        <authorList>
            <consortium name="US DOE Joint Genome Institute (JGI-ORNL)"/>
            <person name="Larimer F."/>
            <person name="Land M."/>
            <person name="Hauser L."/>
        </authorList>
    </citation>
    <scope>NUCLEOTIDE SEQUENCE [LARGE SCALE GENOMIC DNA]</scope>
    <source>
        <strain evidence="2 3">DSM 13031</strain>
    </source>
</reference>
<dbReference type="InterPro" id="IPR037401">
    <property type="entry name" value="SnoaL-like"/>
</dbReference>
<dbReference type="InterPro" id="IPR032710">
    <property type="entry name" value="NTF2-like_dom_sf"/>
</dbReference>
<organism evidence="2 3">
    <name type="scientific">Chlorobium ferrooxidans DSM 13031</name>
    <dbReference type="NCBI Taxonomy" id="377431"/>
    <lineage>
        <taxon>Bacteria</taxon>
        <taxon>Pseudomonadati</taxon>
        <taxon>Chlorobiota</taxon>
        <taxon>Chlorobiia</taxon>
        <taxon>Chlorobiales</taxon>
        <taxon>Chlorobiaceae</taxon>
        <taxon>Chlorobium/Pelodictyon group</taxon>
        <taxon>Chlorobium</taxon>
    </lineage>
</organism>
<dbReference type="RefSeq" id="WP_006366359.1">
    <property type="nucleotide sequence ID" value="NZ_AASE01000009.1"/>
</dbReference>
<name>Q0YRQ6_9CHLB</name>
<dbReference type="Pfam" id="PF13474">
    <property type="entry name" value="SnoaL_3"/>
    <property type="match status" value="1"/>
</dbReference>
<gene>
    <name evidence="2" type="ORF">CferDRAFT_0931</name>
</gene>
<reference evidence="2 3" key="2">
    <citation type="submission" date="2006-07" db="EMBL/GenBank/DDBJ databases">
        <title>Sequencing of the draft genome and assembly of Chlorobium ferroxidans DSM 13031.</title>
        <authorList>
            <consortium name="US DOE Joint Genome Institute (JGI-PGF)"/>
            <person name="Copeland A."/>
            <person name="Lucas S."/>
            <person name="Lapidus A."/>
            <person name="Barry K."/>
            <person name="Glavina del Rio T."/>
            <person name="Dalin E."/>
            <person name="Tice H."/>
            <person name="Bruce D."/>
            <person name="Pitluck S."/>
            <person name="Richardson P."/>
        </authorList>
    </citation>
    <scope>NUCLEOTIDE SEQUENCE [LARGE SCALE GENOMIC DNA]</scope>
    <source>
        <strain evidence="2 3">DSM 13031</strain>
    </source>
</reference>
<sequence length="96" mass="10854">MNSKSRAALDVVLQFLDSYSRQDVEACLSAFSSVKELKLLGTNDNEVFSSLQYIREAFSRDFSSMSNIRFGEIRHSHLESTDTLATVLVELPITFE</sequence>